<dbReference type="Gene3D" id="3.50.50.60">
    <property type="entry name" value="FAD/NAD(P)-binding domain"/>
    <property type="match status" value="2"/>
</dbReference>
<evidence type="ECO:0000256" key="2">
    <source>
        <dbReference type="ARBA" id="ARBA00022630"/>
    </source>
</evidence>
<evidence type="ECO:0000256" key="1">
    <source>
        <dbReference type="ARBA" id="ARBA00009183"/>
    </source>
</evidence>
<dbReference type="Proteomes" id="UP001235939">
    <property type="component" value="Chromosome X"/>
</dbReference>
<evidence type="ECO:0000256" key="5">
    <source>
        <dbReference type="SAM" id="Phobius"/>
    </source>
</evidence>
<dbReference type="Pfam" id="PF00743">
    <property type="entry name" value="FMO-like"/>
    <property type="match status" value="2"/>
</dbReference>
<sequence>MENRSEEHTKLKYLKSVKFCRRYSCPYMPEIPGLDSFEGIVMHSHDYRHPDPFTDLKVIVLGAGPSGVDIAIELSRVANEVVISHNLQPGYNGPLPSNVVQEEGIASVHPHYVVFLNGHVHEAQAIVLCTGYKLSFPFIHESCKLRFENGVRVYPLYKHVINCYYPSMALIGILYGILPFPIFHQQVLFFMSVVRGGIILPPTDLMIADVDNDYRLRITTGIPPRHAHKMTRALLWSYDDQLSRMGGFPPISPIIRHLFDLVGILRQQNFLTFKNHLFRLASSSSDDRIRGDRT</sequence>
<feature type="transmembrane region" description="Helical" evidence="5">
    <location>
        <begin position="164"/>
        <end position="183"/>
    </location>
</feature>
<organism evidence="6 7">
    <name type="scientific">Cordylochernes scorpioides</name>
    <dbReference type="NCBI Taxonomy" id="51811"/>
    <lineage>
        <taxon>Eukaryota</taxon>
        <taxon>Metazoa</taxon>
        <taxon>Ecdysozoa</taxon>
        <taxon>Arthropoda</taxon>
        <taxon>Chelicerata</taxon>
        <taxon>Arachnida</taxon>
        <taxon>Pseudoscorpiones</taxon>
        <taxon>Cheliferoidea</taxon>
        <taxon>Chernetidae</taxon>
        <taxon>Cordylochernes</taxon>
    </lineage>
</organism>
<protein>
    <recommendedName>
        <fullName evidence="8">Flavin-containing monooxygenase</fullName>
    </recommendedName>
</protein>
<accession>A0ABY6LYL8</accession>
<dbReference type="PANTHER" id="PTHR23023">
    <property type="entry name" value="DIMETHYLANILINE MONOOXYGENASE"/>
    <property type="match status" value="1"/>
</dbReference>
<evidence type="ECO:0000256" key="4">
    <source>
        <dbReference type="ARBA" id="ARBA00023002"/>
    </source>
</evidence>
<keyword evidence="3" id="KW-0274">FAD</keyword>
<evidence type="ECO:0000313" key="7">
    <source>
        <dbReference type="Proteomes" id="UP001235939"/>
    </source>
</evidence>
<feature type="non-terminal residue" evidence="6">
    <location>
        <position position="1"/>
    </location>
</feature>
<keyword evidence="2" id="KW-0285">Flavoprotein</keyword>
<comment type="similarity">
    <text evidence="1">Belongs to the FMO family.</text>
</comment>
<dbReference type="SUPFAM" id="SSF51905">
    <property type="entry name" value="FAD/NAD(P)-binding domain"/>
    <property type="match status" value="2"/>
</dbReference>
<keyword evidence="5" id="KW-1133">Transmembrane helix</keyword>
<dbReference type="InterPro" id="IPR020946">
    <property type="entry name" value="Flavin_mOase-like"/>
</dbReference>
<keyword evidence="5" id="KW-0812">Transmembrane</keyword>
<keyword evidence="4" id="KW-0560">Oxidoreductase</keyword>
<reference evidence="6 7" key="1">
    <citation type="submission" date="2022-03" db="EMBL/GenBank/DDBJ databases">
        <title>A chromosomal length assembly of Cordylochernes scorpioides.</title>
        <authorList>
            <person name="Zeh D."/>
            <person name="Zeh J."/>
        </authorList>
    </citation>
    <scope>NUCLEOTIDE SEQUENCE [LARGE SCALE GENOMIC DNA]</scope>
    <source>
        <strain evidence="6">IN4F17</strain>
        <tissue evidence="6">Whole Body</tissue>
    </source>
</reference>
<evidence type="ECO:0000313" key="6">
    <source>
        <dbReference type="EMBL" id="UYV84898.1"/>
    </source>
</evidence>
<proteinExistence type="inferred from homology"/>
<dbReference type="InterPro" id="IPR036188">
    <property type="entry name" value="FAD/NAD-bd_sf"/>
</dbReference>
<name>A0ABY6LYL8_9ARAC</name>
<keyword evidence="5" id="KW-0472">Membrane</keyword>
<keyword evidence="7" id="KW-1185">Reference proteome</keyword>
<evidence type="ECO:0000256" key="3">
    <source>
        <dbReference type="ARBA" id="ARBA00022827"/>
    </source>
</evidence>
<gene>
    <name evidence="6" type="ORF">LAZ67_X003904</name>
</gene>
<dbReference type="EMBL" id="CP092886">
    <property type="protein sequence ID" value="UYV84898.1"/>
    <property type="molecule type" value="Genomic_DNA"/>
</dbReference>
<dbReference type="InterPro" id="IPR050346">
    <property type="entry name" value="FMO-like"/>
</dbReference>
<evidence type="ECO:0008006" key="8">
    <source>
        <dbReference type="Google" id="ProtNLM"/>
    </source>
</evidence>